<protein>
    <submittedName>
        <fullName evidence="3">Uncharacterized protein</fullName>
    </submittedName>
</protein>
<dbReference type="InterPro" id="IPR002525">
    <property type="entry name" value="Transp_IS110-like_N"/>
</dbReference>
<sequence length="384" mass="43476">MFMKDKYSIGIDISKSDFKACFAMISSNQSITIKGSRTFSNTLKGFESFNNWSNKFQKGKRPLIFVMEATGSYHEHLAWFLYRKKHQISIVLPNRAKAYMVSLGFKSKNDKVDAKGLANMGAVQKLKEWSPISKHLYNLRQITRHLEDLQIIRTSLLSQKEQTVFAMYNLKTVTKSITNTLKTIDKQIANCKKQIASIIEKDKKLSKKVAYITTIKGVSTITAAIVIGETNGFALINNVKQLVSYAGYDVRENQSGTRTGKTRITKKGNAHIRRAMHLPAFNTVRYLKTFENLYSRVYKKSGVKMKGYVAVQSKLLRMMYTLWENETNFDPNYQTSGIQKPKLLCSVASIEAQTKETKTAPKAIEAALDELPCNQSPKVLCSVV</sequence>
<feature type="domain" description="Transposase IS116/IS110/IS902 C-terminal" evidence="2">
    <location>
        <begin position="211"/>
        <end position="294"/>
    </location>
</feature>
<dbReference type="AlphaFoldDB" id="A0A3B0V3J7"/>
<dbReference type="Pfam" id="PF02371">
    <property type="entry name" value="Transposase_20"/>
    <property type="match status" value="1"/>
</dbReference>
<evidence type="ECO:0000313" key="3">
    <source>
        <dbReference type="EMBL" id="VAW26536.1"/>
    </source>
</evidence>
<feature type="domain" description="Transposase IS110-like N-terminal" evidence="1">
    <location>
        <begin position="9"/>
        <end position="157"/>
    </location>
</feature>
<dbReference type="GO" id="GO:0004803">
    <property type="term" value="F:transposase activity"/>
    <property type="evidence" value="ECO:0007669"/>
    <property type="project" value="InterPro"/>
</dbReference>
<dbReference type="GO" id="GO:0006313">
    <property type="term" value="P:DNA transposition"/>
    <property type="evidence" value="ECO:0007669"/>
    <property type="project" value="InterPro"/>
</dbReference>
<dbReference type="InterPro" id="IPR003346">
    <property type="entry name" value="Transposase_20"/>
</dbReference>
<dbReference type="PANTHER" id="PTHR33055">
    <property type="entry name" value="TRANSPOSASE FOR INSERTION SEQUENCE ELEMENT IS1111A"/>
    <property type="match status" value="1"/>
</dbReference>
<dbReference type="NCBIfam" id="NF033542">
    <property type="entry name" value="transpos_IS110"/>
    <property type="match status" value="1"/>
</dbReference>
<reference evidence="3" key="1">
    <citation type="submission" date="2018-06" db="EMBL/GenBank/DDBJ databases">
        <authorList>
            <person name="Zhirakovskaya E."/>
        </authorList>
    </citation>
    <scope>NUCLEOTIDE SEQUENCE</scope>
</reference>
<dbReference type="InterPro" id="IPR047650">
    <property type="entry name" value="Transpos_IS110"/>
</dbReference>
<organism evidence="3">
    <name type="scientific">hydrothermal vent metagenome</name>
    <dbReference type="NCBI Taxonomy" id="652676"/>
    <lineage>
        <taxon>unclassified sequences</taxon>
        <taxon>metagenomes</taxon>
        <taxon>ecological metagenomes</taxon>
    </lineage>
</organism>
<gene>
    <name evidence="3" type="ORF">MNBD_BACTEROID06-1848</name>
</gene>
<dbReference type="EMBL" id="UOES01000112">
    <property type="protein sequence ID" value="VAW26536.1"/>
    <property type="molecule type" value="Genomic_DNA"/>
</dbReference>
<evidence type="ECO:0000259" key="2">
    <source>
        <dbReference type="Pfam" id="PF02371"/>
    </source>
</evidence>
<name>A0A3B0V3J7_9ZZZZ</name>
<proteinExistence type="predicted"/>
<dbReference type="PANTHER" id="PTHR33055:SF13">
    <property type="entry name" value="TRANSPOSASE"/>
    <property type="match status" value="1"/>
</dbReference>
<dbReference type="Pfam" id="PF01548">
    <property type="entry name" value="DEDD_Tnp_IS110"/>
    <property type="match status" value="1"/>
</dbReference>
<evidence type="ECO:0000259" key="1">
    <source>
        <dbReference type="Pfam" id="PF01548"/>
    </source>
</evidence>
<accession>A0A3B0V3J7</accession>
<dbReference type="GO" id="GO:0003677">
    <property type="term" value="F:DNA binding"/>
    <property type="evidence" value="ECO:0007669"/>
    <property type="project" value="InterPro"/>
</dbReference>